<proteinExistence type="predicted"/>
<organism evidence="2 3">
    <name type="scientific">Adineta ricciae</name>
    <name type="common">Rotifer</name>
    <dbReference type="NCBI Taxonomy" id="249248"/>
    <lineage>
        <taxon>Eukaryota</taxon>
        <taxon>Metazoa</taxon>
        <taxon>Spiralia</taxon>
        <taxon>Gnathifera</taxon>
        <taxon>Rotifera</taxon>
        <taxon>Eurotatoria</taxon>
        <taxon>Bdelloidea</taxon>
        <taxon>Adinetida</taxon>
        <taxon>Adinetidae</taxon>
        <taxon>Adineta</taxon>
    </lineage>
</organism>
<name>A0A816A2W7_ADIRI</name>
<feature type="compositionally biased region" description="Basic and acidic residues" evidence="1">
    <location>
        <begin position="20"/>
        <end position="33"/>
    </location>
</feature>
<accession>A0A816A2W7</accession>
<keyword evidence="3" id="KW-1185">Reference proteome</keyword>
<reference evidence="2" key="1">
    <citation type="submission" date="2021-02" db="EMBL/GenBank/DDBJ databases">
        <authorList>
            <person name="Nowell W R."/>
        </authorList>
    </citation>
    <scope>NUCLEOTIDE SEQUENCE</scope>
</reference>
<evidence type="ECO:0000256" key="1">
    <source>
        <dbReference type="SAM" id="MobiDB-lite"/>
    </source>
</evidence>
<feature type="region of interest" description="Disordered" evidence="1">
    <location>
        <begin position="1"/>
        <end position="33"/>
    </location>
</feature>
<dbReference type="EMBL" id="CAJNOR010006258">
    <property type="protein sequence ID" value="CAF1590389.1"/>
    <property type="molecule type" value="Genomic_DNA"/>
</dbReference>
<comment type="caution">
    <text evidence="2">The sequence shown here is derived from an EMBL/GenBank/DDBJ whole genome shotgun (WGS) entry which is preliminary data.</text>
</comment>
<dbReference type="Proteomes" id="UP000663828">
    <property type="component" value="Unassembled WGS sequence"/>
</dbReference>
<dbReference type="AlphaFoldDB" id="A0A816A2W7"/>
<evidence type="ECO:0000313" key="3">
    <source>
        <dbReference type="Proteomes" id="UP000663828"/>
    </source>
</evidence>
<evidence type="ECO:0000313" key="2">
    <source>
        <dbReference type="EMBL" id="CAF1590389.1"/>
    </source>
</evidence>
<gene>
    <name evidence="2" type="ORF">XAT740_LOCUS46497</name>
</gene>
<sequence length="254" mass="28989">MTRKTTSNEMKKSVGRKSAHSKDESSMNKDCVEPTKFGEIYDKSNSSNSDSVCEVLHFDGDNQKRLRCSDQTVPPGVTHSTIEILRSPNKSSLTNLHNEDSSTISLTSSCSNEIKHINSSNLTVEEILKENIQQKKEIEYYKSQLMHKYLGSDAQVASKYTQTDDIIPAKLKKKKCKGKEELKQICRRLNLNMNQVEQCKQSEDIAKTCRSITKCLYPDLDVRSTMTILKMPAEEKFDIRGNFIKDCYKKLLFP</sequence>
<protein>
    <submittedName>
        <fullName evidence="2">Uncharacterized protein</fullName>
    </submittedName>
</protein>